<evidence type="ECO:0000256" key="1">
    <source>
        <dbReference type="ARBA" id="ARBA00010613"/>
    </source>
</evidence>
<dbReference type="PROSITE" id="PS50263">
    <property type="entry name" value="CN_HYDROLASE"/>
    <property type="match status" value="1"/>
</dbReference>
<gene>
    <name evidence="3" type="ORF">ACFSKV_11310</name>
</gene>
<dbReference type="SUPFAM" id="SSF56317">
    <property type="entry name" value="Carbon-nitrogen hydrolase"/>
    <property type="match status" value="1"/>
</dbReference>
<dbReference type="InterPro" id="IPR001110">
    <property type="entry name" value="UPF0012_CS"/>
</dbReference>
<sequence length="266" mass="31014">MQEIAPIIKIALVQTNLFWKDKTANLAMLEEKLMNFEGETDLIILPEMFPTGFTMEVEEVSEPMNFTTTRWMKQIAKQKKSVVTGSVVIREHNKYFNRLLWVDKFGNVDWYDKRHLFRMAEEDAYYAMGTERKVFDIKGWKILPQVCYDLRFPVWSRNRVEGDKMEYDIALYVASWPSPRISAWDILLQARAVENLCYAIGVNRIGQDGNSIPYSGHSGAYNFKGEKLAFSSDEEVILPISLDYASLVEFREKFPAWKDADEFQLK</sequence>
<dbReference type="EMBL" id="JBHUIV010000016">
    <property type="protein sequence ID" value="MFD2202156.1"/>
    <property type="molecule type" value="Genomic_DNA"/>
</dbReference>
<dbReference type="Pfam" id="PF00795">
    <property type="entry name" value="CN_hydrolase"/>
    <property type="match status" value="1"/>
</dbReference>
<dbReference type="PROSITE" id="PS01227">
    <property type="entry name" value="UPF0012"/>
    <property type="match status" value="1"/>
</dbReference>
<evidence type="ECO:0000313" key="3">
    <source>
        <dbReference type="EMBL" id="MFD2202156.1"/>
    </source>
</evidence>
<dbReference type="InterPro" id="IPR003010">
    <property type="entry name" value="C-N_Hydrolase"/>
</dbReference>
<comment type="caution">
    <text evidence="3">The sequence shown here is derived from an EMBL/GenBank/DDBJ whole genome shotgun (WGS) entry which is preliminary data.</text>
</comment>
<evidence type="ECO:0000259" key="2">
    <source>
        <dbReference type="PROSITE" id="PS50263"/>
    </source>
</evidence>
<keyword evidence="4" id="KW-1185">Reference proteome</keyword>
<dbReference type="InterPro" id="IPR052737">
    <property type="entry name" value="Omega-amidase_YafV"/>
</dbReference>
<dbReference type="Proteomes" id="UP001597414">
    <property type="component" value="Unassembled WGS sequence"/>
</dbReference>
<dbReference type="NCBIfam" id="NF007757">
    <property type="entry name" value="PRK10438.1"/>
    <property type="match status" value="1"/>
</dbReference>
<accession>A0ABW5BBR9</accession>
<comment type="similarity">
    <text evidence="1">Belongs to the carbon-nitrogen hydrolase superfamily. NIT1/NIT2 family.</text>
</comment>
<feature type="domain" description="CN hydrolase" evidence="2">
    <location>
        <begin position="8"/>
        <end position="244"/>
    </location>
</feature>
<name>A0ABW5BBR9_9BACT</name>
<proteinExistence type="inferred from homology"/>
<evidence type="ECO:0000313" key="4">
    <source>
        <dbReference type="Proteomes" id="UP001597414"/>
    </source>
</evidence>
<protein>
    <submittedName>
        <fullName evidence="3">Amidohydrolase</fullName>
    </submittedName>
</protein>
<reference evidence="4" key="1">
    <citation type="journal article" date="2019" name="Int. J. Syst. Evol. Microbiol.">
        <title>The Global Catalogue of Microorganisms (GCM) 10K type strain sequencing project: providing services to taxonomists for standard genome sequencing and annotation.</title>
        <authorList>
            <consortium name="The Broad Institute Genomics Platform"/>
            <consortium name="The Broad Institute Genome Sequencing Center for Infectious Disease"/>
            <person name="Wu L."/>
            <person name="Ma J."/>
        </authorList>
    </citation>
    <scope>NUCLEOTIDE SEQUENCE [LARGE SCALE GENOMIC DNA]</scope>
    <source>
        <strain evidence="4">KCTC 19812</strain>
    </source>
</reference>
<dbReference type="PANTHER" id="PTHR47799:SF1">
    <property type="entry name" value="OMEGA-AMIDASE YAFV"/>
    <property type="match status" value="1"/>
</dbReference>
<dbReference type="CDD" id="cd07575">
    <property type="entry name" value="Xc-1258_like"/>
    <property type="match status" value="1"/>
</dbReference>
<dbReference type="PANTHER" id="PTHR47799">
    <property type="entry name" value="OMEGA-AMIDASE YAFV"/>
    <property type="match status" value="1"/>
</dbReference>
<dbReference type="RefSeq" id="WP_380802670.1">
    <property type="nucleotide sequence ID" value="NZ_JBHUIV010000016.1"/>
</dbReference>
<dbReference type="Gene3D" id="3.60.110.10">
    <property type="entry name" value="Carbon-nitrogen hydrolase"/>
    <property type="match status" value="1"/>
</dbReference>
<dbReference type="InterPro" id="IPR036526">
    <property type="entry name" value="C-N_Hydrolase_sf"/>
</dbReference>
<organism evidence="3 4">
    <name type="scientific">Shivajiella indica</name>
    <dbReference type="NCBI Taxonomy" id="872115"/>
    <lineage>
        <taxon>Bacteria</taxon>
        <taxon>Pseudomonadati</taxon>
        <taxon>Bacteroidota</taxon>
        <taxon>Cytophagia</taxon>
        <taxon>Cytophagales</taxon>
        <taxon>Cyclobacteriaceae</taxon>
        <taxon>Shivajiella</taxon>
    </lineage>
</organism>